<organism evidence="1 2">
    <name type="scientific">Flavobacterium sedimenticola</name>
    <dbReference type="NCBI Taxonomy" id="3043286"/>
    <lineage>
        <taxon>Bacteria</taxon>
        <taxon>Pseudomonadati</taxon>
        <taxon>Bacteroidota</taxon>
        <taxon>Flavobacteriia</taxon>
        <taxon>Flavobacteriales</taxon>
        <taxon>Flavobacteriaceae</taxon>
        <taxon>Flavobacterium</taxon>
    </lineage>
</organism>
<evidence type="ECO:0000313" key="2">
    <source>
        <dbReference type="Proteomes" id="UP001230035"/>
    </source>
</evidence>
<reference evidence="1 2" key="1">
    <citation type="submission" date="2023-05" db="EMBL/GenBank/DDBJ databases">
        <title>Flavobacterium sedimenti sp. nov., isolated from the sediment.</title>
        <authorList>
            <person name="Wu N."/>
        </authorList>
    </citation>
    <scope>NUCLEOTIDE SEQUENCE [LARGE SCALE GENOMIC DNA]</scope>
    <source>
        <strain evidence="1 2">YZ-48</strain>
    </source>
</reference>
<keyword evidence="2" id="KW-1185">Reference proteome</keyword>
<comment type="caution">
    <text evidence="1">The sequence shown here is derived from an EMBL/GenBank/DDBJ whole genome shotgun (WGS) entry which is preliminary data.</text>
</comment>
<dbReference type="EMBL" id="JASGBP010000002">
    <property type="protein sequence ID" value="MDI9256902.1"/>
    <property type="molecule type" value="Genomic_DNA"/>
</dbReference>
<name>A0ABT6XP85_9FLAO</name>
<sequence>MNKYSFIFVLFLLFVGRGIAQTKIEAKDGLHYITTNISYPVAGTYLFNGGEPTVELNADGTGWYQLHEQPKKAVIWGLECDQAGAPKFKKGFDSAAYKLWYQYTNPESAEEVHWKEVPFTIHFNTLKMFIQGERSKDYTEPKRY</sequence>
<gene>
    <name evidence="1" type="ORF">QHT84_05685</name>
</gene>
<protein>
    <submittedName>
        <fullName evidence="1">Uncharacterized protein</fullName>
    </submittedName>
</protein>
<proteinExistence type="predicted"/>
<evidence type="ECO:0000313" key="1">
    <source>
        <dbReference type="EMBL" id="MDI9256902.1"/>
    </source>
</evidence>
<dbReference type="Proteomes" id="UP001230035">
    <property type="component" value="Unassembled WGS sequence"/>
</dbReference>
<accession>A0ABT6XP85</accession>
<dbReference type="RefSeq" id="WP_283238587.1">
    <property type="nucleotide sequence ID" value="NZ_JASGBP010000002.1"/>
</dbReference>